<dbReference type="SUPFAM" id="SSF82282">
    <property type="entry name" value="Homocysteine S-methyltransferase"/>
    <property type="match status" value="1"/>
</dbReference>
<evidence type="ECO:0000313" key="1">
    <source>
        <dbReference type="EMBL" id="PLW41465.1"/>
    </source>
</evidence>
<accession>A0A2N5UUN3</accession>
<dbReference type="Proteomes" id="UP000235392">
    <property type="component" value="Unassembled WGS sequence"/>
</dbReference>
<gene>
    <name evidence="1" type="ORF">PCASD_07170</name>
</gene>
<comment type="caution">
    <text evidence="1">The sequence shown here is derived from an EMBL/GenBank/DDBJ whole genome shotgun (WGS) entry which is preliminary data.</text>
</comment>
<dbReference type="AlphaFoldDB" id="A0A2N5UUN3"/>
<sequence>MGQRIVLSDGGTALEDELGYTLGSAPLWASELLLTRPHTLATLHRAWEAADNISCPPSGYDGLSHACLARPVITFD</sequence>
<organism evidence="1 2">
    <name type="scientific">Puccinia coronata f. sp. avenae</name>
    <dbReference type="NCBI Taxonomy" id="200324"/>
    <lineage>
        <taxon>Eukaryota</taxon>
        <taxon>Fungi</taxon>
        <taxon>Dikarya</taxon>
        <taxon>Basidiomycota</taxon>
        <taxon>Pucciniomycotina</taxon>
        <taxon>Pucciniomycetes</taxon>
        <taxon>Pucciniales</taxon>
        <taxon>Pucciniaceae</taxon>
        <taxon>Puccinia</taxon>
    </lineage>
</organism>
<dbReference type="InterPro" id="IPR036589">
    <property type="entry name" value="HCY_dom_sf"/>
</dbReference>
<proteinExistence type="predicted"/>
<reference evidence="1 2" key="1">
    <citation type="submission" date="2017-11" db="EMBL/GenBank/DDBJ databases">
        <title>De novo assembly and phasing of dikaryotic genomes from two isolates of Puccinia coronata f. sp. avenae, the causal agent of oat crown rust.</title>
        <authorList>
            <person name="Miller M.E."/>
            <person name="Zhang Y."/>
            <person name="Omidvar V."/>
            <person name="Sperschneider J."/>
            <person name="Schwessinger B."/>
            <person name="Raley C."/>
            <person name="Palmer J.M."/>
            <person name="Garnica D."/>
            <person name="Upadhyaya N."/>
            <person name="Rathjen J."/>
            <person name="Taylor J.M."/>
            <person name="Park R.F."/>
            <person name="Dodds P.N."/>
            <person name="Hirsch C.D."/>
            <person name="Kianian S.F."/>
            <person name="Figueroa M."/>
        </authorList>
    </citation>
    <scope>NUCLEOTIDE SEQUENCE [LARGE SCALE GENOMIC DNA]</scope>
    <source>
        <strain evidence="1">12SD80</strain>
    </source>
</reference>
<name>A0A2N5UUN3_9BASI</name>
<evidence type="ECO:0000313" key="2">
    <source>
        <dbReference type="Proteomes" id="UP000235392"/>
    </source>
</evidence>
<dbReference type="Gene3D" id="3.20.20.330">
    <property type="entry name" value="Homocysteine-binding-like domain"/>
    <property type="match status" value="1"/>
</dbReference>
<dbReference type="EMBL" id="PGCI01000089">
    <property type="protein sequence ID" value="PLW41465.1"/>
    <property type="molecule type" value="Genomic_DNA"/>
</dbReference>
<protein>
    <submittedName>
        <fullName evidence="1">Uncharacterized protein</fullName>
    </submittedName>
</protein>